<evidence type="ECO:0000256" key="1">
    <source>
        <dbReference type="ARBA" id="ARBA00008769"/>
    </source>
</evidence>
<evidence type="ECO:0000256" key="2">
    <source>
        <dbReference type="RuleBase" id="RU363072"/>
    </source>
</evidence>
<reference evidence="3 4" key="1">
    <citation type="submission" date="2016-03" db="EMBL/GenBank/DDBJ databases">
        <title>Draft genome sequence of Gluconobacter cerinus strain CECT 9110.</title>
        <authorList>
            <person name="Sainz F."/>
            <person name="Mas A."/>
            <person name="Torija M.J."/>
        </authorList>
    </citation>
    <scope>NUCLEOTIDE SEQUENCE [LARGE SCALE GENOMIC DNA]</scope>
    <source>
        <strain evidence="3 4">CECT 9110</strain>
    </source>
</reference>
<dbReference type="PATRIC" id="fig|38307.3.peg.2359"/>
<dbReference type="PANTHER" id="PTHR37944:SF1">
    <property type="entry name" value="PORIN B"/>
    <property type="match status" value="1"/>
</dbReference>
<dbReference type="RefSeq" id="WP_083956493.1">
    <property type="nucleotide sequence ID" value="NZ_JAFEJB010000001.1"/>
</dbReference>
<evidence type="ECO:0000313" key="4">
    <source>
        <dbReference type="Proteomes" id="UP000077786"/>
    </source>
</evidence>
<organism evidence="3 4">
    <name type="scientific">Gluconobacter cerinus</name>
    <dbReference type="NCBI Taxonomy" id="38307"/>
    <lineage>
        <taxon>Bacteria</taxon>
        <taxon>Pseudomonadati</taxon>
        <taxon>Pseudomonadota</taxon>
        <taxon>Alphaproteobacteria</taxon>
        <taxon>Acetobacterales</taxon>
        <taxon>Acetobacteraceae</taxon>
        <taxon>Gluconobacter</taxon>
    </lineage>
</organism>
<proteinExistence type="inferred from homology"/>
<dbReference type="GeneID" id="89648889"/>
<dbReference type="GO" id="GO:0015288">
    <property type="term" value="F:porin activity"/>
    <property type="evidence" value="ECO:0007669"/>
    <property type="project" value="InterPro"/>
</dbReference>
<evidence type="ECO:0000313" key="3">
    <source>
        <dbReference type="EMBL" id="OAJ67116.1"/>
    </source>
</evidence>
<dbReference type="EMBL" id="LUTU01000010">
    <property type="protein sequence ID" value="OAJ67116.1"/>
    <property type="molecule type" value="Genomic_DNA"/>
</dbReference>
<dbReference type="GO" id="GO:0008643">
    <property type="term" value="P:carbohydrate transport"/>
    <property type="evidence" value="ECO:0007669"/>
    <property type="project" value="InterPro"/>
</dbReference>
<sequence>MDRFSVSRALSCCVVLSVGIFGEAMAAEPTNGNESDDASYSLFDNGPNSLPTMTGEWGGARTYLRNKGVELGASWTNETAGNVSGGDRRTAAQTNQITAGLDVNAEKLLHWKGASFNFTFTWRSGRNLITDAGLYTLQQPQEVWGRGQTTRLTQLWYNQNLGGGFSFKVGRLPTGADFDNIPCLTMINYFCGATTGNMDGSRWYNWPVSVWGGLVKYNNPHWYFQVGAYEQNDRNLDNYLFIGYLHGATGVLLPFETGVRVHLGSHGYPGAYRIGGWINTAAAPDVLLANDGMPATLAGMSMLQRSGSHGGYLWFQQQLTGTFTEKPGEDAVVTQGLTAYVTLTMVDKETGPVSSQVTASLRYLGIPGRKNDAVTLAFGTNHVNSRLATLYWYQDGKKGPRRNSEFAIETDYTFQATKWLYLEPNVQFWVDPGGYTQKNMITVFGLKTGVTF</sequence>
<accession>A0A1B6VIT4</accession>
<dbReference type="InterPro" id="IPR038673">
    <property type="entry name" value="OprB_sf"/>
</dbReference>
<name>A0A1B6VIT4_9PROT</name>
<dbReference type="AlphaFoldDB" id="A0A1B6VIT4"/>
<keyword evidence="2" id="KW-0732">Signal</keyword>
<protein>
    <submittedName>
        <fullName evidence="3">Porin</fullName>
    </submittedName>
</protein>
<feature type="chain" id="PRO_5008447503" evidence="2">
    <location>
        <begin position="27"/>
        <end position="452"/>
    </location>
</feature>
<dbReference type="InterPro" id="IPR052932">
    <property type="entry name" value="OprB_Porin"/>
</dbReference>
<dbReference type="Pfam" id="PF04966">
    <property type="entry name" value="OprB"/>
    <property type="match status" value="1"/>
</dbReference>
<dbReference type="GO" id="GO:0016020">
    <property type="term" value="C:membrane"/>
    <property type="evidence" value="ECO:0007669"/>
    <property type="project" value="InterPro"/>
</dbReference>
<dbReference type="InterPro" id="IPR007049">
    <property type="entry name" value="Carb-sel_porin_OprB"/>
</dbReference>
<comment type="similarity">
    <text evidence="1 2">Belongs to the OprB family.</text>
</comment>
<gene>
    <name evidence="3" type="ORF">A0123_02262</name>
</gene>
<comment type="caution">
    <text evidence="3">The sequence shown here is derived from an EMBL/GenBank/DDBJ whole genome shotgun (WGS) entry which is preliminary data.</text>
</comment>
<feature type="signal peptide" evidence="2">
    <location>
        <begin position="1"/>
        <end position="26"/>
    </location>
</feature>
<dbReference type="Gene3D" id="2.40.160.180">
    <property type="entry name" value="Carbohydrate-selective porin OprB"/>
    <property type="match status" value="1"/>
</dbReference>
<dbReference type="Proteomes" id="UP000077786">
    <property type="component" value="Unassembled WGS sequence"/>
</dbReference>
<dbReference type="PANTHER" id="PTHR37944">
    <property type="entry name" value="PORIN B"/>
    <property type="match status" value="1"/>
</dbReference>